<proteinExistence type="predicted"/>
<protein>
    <submittedName>
        <fullName evidence="2">Uncharacterized protein</fullName>
    </submittedName>
</protein>
<gene>
    <name evidence="2" type="ORF">SAMN06295912_102222</name>
</gene>
<evidence type="ECO:0000313" key="2">
    <source>
        <dbReference type="EMBL" id="SNS19743.1"/>
    </source>
</evidence>
<dbReference type="Proteomes" id="UP000198281">
    <property type="component" value="Unassembled WGS sequence"/>
</dbReference>
<sequence>MLMAGVRRAAGQPRRHTVPPPRFSGLLAAMASSDPVAAHFLVGWPRGMDQIPPCRPDLAIAEGARQRAASALAAILALRG</sequence>
<keyword evidence="3" id="KW-1185">Reference proteome</keyword>
<reference evidence="3" key="1">
    <citation type="submission" date="2017-06" db="EMBL/GenBank/DDBJ databases">
        <authorList>
            <person name="Varghese N."/>
            <person name="Submissions S."/>
        </authorList>
    </citation>
    <scope>NUCLEOTIDE SEQUENCE [LARGE SCALE GENOMIC DNA]</scope>
    <source>
        <strain evidence="3">LNB2</strain>
    </source>
</reference>
<evidence type="ECO:0000256" key="1">
    <source>
        <dbReference type="SAM" id="MobiDB-lite"/>
    </source>
</evidence>
<dbReference type="AlphaFoldDB" id="A0A239CK56"/>
<dbReference type="EMBL" id="FZOS01000002">
    <property type="protein sequence ID" value="SNS19743.1"/>
    <property type="molecule type" value="Genomic_DNA"/>
</dbReference>
<name>A0A239CK56_9SPHN</name>
<evidence type="ECO:0000313" key="3">
    <source>
        <dbReference type="Proteomes" id="UP000198281"/>
    </source>
</evidence>
<feature type="region of interest" description="Disordered" evidence="1">
    <location>
        <begin position="1"/>
        <end position="20"/>
    </location>
</feature>
<accession>A0A239CK56</accession>
<organism evidence="2 3">
    <name type="scientific">Edaphosphingomonas laterariae</name>
    <dbReference type="NCBI Taxonomy" id="861865"/>
    <lineage>
        <taxon>Bacteria</taxon>
        <taxon>Pseudomonadati</taxon>
        <taxon>Pseudomonadota</taxon>
        <taxon>Alphaproteobacteria</taxon>
        <taxon>Sphingomonadales</taxon>
        <taxon>Rhizorhabdaceae</taxon>
        <taxon>Edaphosphingomonas</taxon>
    </lineage>
</organism>